<feature type="chain" id="PRO_5035467786" description="Chitinase" evidence="1">
    <location>
        <begin position="22"/>
        <end position="277"/>
    </location>
</feature>
<protein>
    <recommendedName>
        <fullName evidence="4">Chitinase</fullName>
    </recommendedName>
</protein>
<dbReference type="EMBL" id="JAGPXD010000001">
    <property type="protein sequence ID" value="KAH7376633.1"/>
    <property type="molecule type" value="Genomic_DNA"/>
</dbReference>
<sequence length="277" mass="30481">MAVFSPLHLLGLITVAILASAQKLAASDGKLSAPLSLFFYYGYMNEWWTNQGLTTIGGKACRDTQKVCSFDEFLTATTTNKGGYGGGLNVGDNTAASSVKRLAESLQQRGMKDPITWNAKELVIDAPDDKDVFEDHVNYVLNAFEADADKEGHQPNYHLKAMDALTMAAELHTTAASKAFAAVLKQRGVTENPQYVSLPLDDSTDFSSYRDAIDIINLVKVFGYERLQSPITFFRATRANTASIEWADYLAKFRPCRSYDGSSLLPPIKPHPPITWP</sequence>
<evidence type="ECO:0000313" key="3">
    <source>
        <dbReference type="Proteomes" id="UP000813385"/>
    </source>
</evidence>
<accession>A0A8K0TW33</accession>
<gene>
    <name evidence="2" type="ORF">B0T11DRAFT_346725</name>
</gene>
<comment type="caution">
    <text evidence="2">The sequence shown here is derived from an EMBL/GenBank/DDBJ whole genome shotgun (WGS) entry which is preliminary data.</text>
</comment>
<feature type="signal peptide" evidence="1">
    <location>
        <begin position="1"/>
        <end position="21"/>
    </location>
</feature>
<name>A0A8K0TW33_9PEZI</name>
<reference evidence="2" key="1">
    <citation type="journal article" date="2021" name="Nat. Commun.">
        <title>Genetic determinants of endophytism in the Arabidopsis root mycobiome.</title>
        <authorList>
            <person name="Mesny F."/>
            <person name="Miyauchi S."/>
            <person name="Thiergart T."/>
            <person name="Pickel B."/>
            <person name="Atanasova L."/>
            <person name="Karlsson M."/>
            <person name="Huettel B."/>
            <person name="Barry K.W."/>
            <person name="Haridas S."/>
            <person name="Chen C."/>
            <person name="Bauer D."/>
            <person name="Andreopoulos W."/>
            <person name="Pangilinan J."/>
            <person name="LaButti K."/>
            <person name="Riley R."/>
            <person name="Lipzen A."/>
            <person name="Clum A."/>
            <person name="Drula E."/>
            <person name="Henrissat B."/>
            <person name="Kohler A."/>
            <person name="Grigoriev I.V."/>
            <person name="Martin F.M."/>
            <person name="Hacquard S."/>
        </authorList>
    </citation>
    <scope>NUCLEOTIDE SEQUENCE</scope>
    <source>
        <strain evidence="2">MPI-CAGE-AT-0016</strain>
    </source>
</reference>
<dbReference type="OrthoDB" id="10346523at2759"/>
<organism evidence="2 3">
    <name type="scientific">Plectosphaerella cucumerina</name>
    <dbReference type="NCBI Taxonomy" id="40658"/>
    <lineage>
        <taxon>Eukaryota</taxon>
        <taxon>Fungi</taxon>
        <taxon>Dikarya</taxon>
        <taxon>Ascomycota</taxon>
        <taxon>Pezizomycotina</taxon>
        <taxon>Sordariomycetes</taxon>
        <taxon>Hypocreomycetidae</taxon>
        <taxon>Glomerellales</taxon>
        <taxon>Plectosphaerellaceae</taxon>
        <taxon>Plectosphaerella</taxon>
    </lineage>
</organism>
<proteinExistence type="predicted"/>
<dbReference type="Proteomes" id="UP000813385">
    <property type="component" value="Unassembled WGS sequence"/>
</dbReference>
<keyword evidence="3" id="KW-1185">Reference proteome</keyword>
<evidence type="ECO:0000256" key="1">
    <source>
        <dbReference type="SAM" id="SignalP"/>
    </source>
</evidence>
<evidence type="ECO:0008006" key="4">
    <source>
        <dbReference type="Google" id="ProtNLM"/>
    </source>
</evidence>
<keyword evidence="1" id="KW-0732">Signal</keyword>
<evidence type="ECO:0000313" key="2">
    <source>
        <dbReference type="EMBL" id="KAH7376633.1"/>
    </source>
</evidence>
<dbReference type="AlphaFoldDB" id="A0A8K0TW33"/>